<dbReference type="EMBL" id="CM043019">
    <property type="protein sequence ID" value="KAI4460469.1"/>
    <property type="molecule type" value="Genomic_DNA"/>
</dbReference>
<proteinExistence type="predicted"/>
<sequence length="482" mass="55708">MFLLLCTPSLSYFFQAIRYILHSEVIPSLKLHEMYTCDVDKYVMEFLNLSRTRSRDIGLFRRGIPNQKMRRRFQAKLEELNEVVVTRLQNHLNAAIDNSIAGIRYFRIQHDGPRIKEVSLKNPLVFRYFTDYGNPKDVKEHEVIMYSDKSKYLMAHNGWVMDSDPLKNFAESDSNVYVRRELIAWGDSVKLRFGDKPDDCPFLWNHMRRYVEQMATIFDGVRLDNCHSTPIPVAEYLLDCARKVRPDLYVVAELFTNSDQKDNIFVNRLGISSLIREAMSAWDSHEEGRLVYRYGGYPVGAFYQPSIRPLVPSVAHALFLDLTHDNPSPIQKRSVFDLLPSTALVNMACCASGSNRGYDELVPHHIHVVDEKRQYTEWHEDHSLILESAKYVSRPSGIIPAKRAINDLHFQLGMNGYDQVYVDQMDADIVAVTRHNPDTHESVVLVAFTAFGHPDMNAANYQRGSNRSKLKEISTRLFSRRH</sequence>
<comment type="caution">
    <text evidence="1">The sequence shown here is derived from an EMBL/GenBank/DDBJ whole genome shotgun (WGS) entry which is preliminary data.</text>
</comment>
<organism evidence="1 2">
    <name type="scientific">Holotrichia oblita</name>
    <name type="common">Chafer beetle</name>
    <dbReference type="NCBI Taxonomy" id="644536"/>
    <lineage>
        <taxon>Eukaryota</taxon>
        <taxon>Metazoa</taxon>
        <taxon>Ecdysozoa</taxon>
        <taxon>Arthropoda</taxon>
        <taxon>Hexapoda</taxon>
        <taxon>Insecta</taxon>
        <taxon>Pterygota</taxon>
        <taxon>Neoptera</taxon>
        <taxon>Endopterygota</taxon>
        <taxon>Coleoptera</taxon>
        <taxon>Polyphaga</taxon>
        <taxon>Scarabaeiformia</taxon>
        <taxon>Scarabaeidae</taxon>
        <taxon>Melolonthinae</taxon>
        <taxon>Holotrichia</taxon>
    </lineage>
</organism>
<evidence type="ECO:0000313" key="1">
    <source>
        <dbReference type="EMBL" id="KAI4460469.1"/>
    </source>
</evidence>
<keyword evidence="2" id="KW-1185">Reference proteome</keyword>
<accession>A0ACB9T0Y7</accession>
<protein>
    <submittedName>
        <fullName evidence="1">Glycogen debranching enzyme</fullName>
    </submittedName>
</protein>
<evidence type="ECO:0000313" key="2">
    <source>
        <dbReference type="Proteomes" id="UP001056778"/>
    </source>
</evidence>
<name>A0ACB9T0Y7_HOLOL</name>
<dbReference type="Proteomes" id="UP001056778">
    <property type="component" value="Chromosome 5"/>
</dbReference>
<reference evidence="1" key="1">
    <citation type="submission" date="2022-04" db="EMBL/GenBank/DDBJ databases">
        <title>Chromosome-scale genome assembly of Holotrichia oblita Faldermann.</title>
        <authorList>
            <person name="Rongchong L."/>
        </authorList>
    </citation>
    <scope>NUCLEOTIDE SEQUENCE</scope>
    <source>
        <strain evidence="1">81SQS9</strain>
    </source>
</reference>
<gene>
    <name evidence="1" type="ORF">MML48_5g00021773</name>
</gene>